<name>A0A852Y5B7_9MICO</name>
<keyword evidence="1" id="KW-0560">Oxidoreductase</keyword>
<protein>
    <submittedName>
        <fullName evidence="3">PPOX class probable F420-dependent enzyme</fullName>
    </submittedName>
</protein>
<dbReference type="PANTHER" id="PTHR35176:SF1">
    <property type="entry name" value="F420H(2)-DEPENDENT BILIVERDIN REDUCTASE"/>
    <property type="match status" value="1"/>
</dbReference>
<gene>
    <name evidence="3" type="ORF">BJ979_000752</name>
</gene>
<dbReference type="InterPro" id="IPR012349">
    <property type="entry name" value="Split_barrel_FMN-bd"/>
</dbReference>
<dbReference type="NCBIfam" id="TIGR03618">
    <property type="entry name" value="Rv1155_F420"/>
    <property type="match status" value="1"/>
</dbReference>
<evidence type="ECO:0000256" key="1">
    <source>
        <dbReference type="ARBA" id="ARBA00023002"/>
    </source>
</evidence>
<dbReference type="Proteomes" id="UP000553888">
    <property type="component" value="Unassembled WGS sequence"/>
</dbReference>
<dbReference type="AlphaFoldDB" id="A0A852Y5B7"/>
<keyword evidence="4" id="KW-1185">Reference proteome</keyword>
<reference evidence="3 4" key="1">
    <citation type="submission" date="2020-07" db="EMBL/GenBank/DDBJ databases">
        <title>Sequencing the genomes of 1000 actinobacteria strains.</title>
        <authorList>
            <person name="Klenk H.-P."/>
        </authorList>
    </citation>
    <scope>NUCLEOTIDE SEQUENCE [LARGE SCALE GENOMIC DNA]</scope>
    <source>
        <strain evidence="3 4">DSM 23141</strain>
    </source>
</reference>
<dbReference type="SUPFAM" id="SSF50475">
    <property type="entry name" value="FMN-binding split barrel"/>
    <property type="match status" value="1"/>
</dbReference>
<dbReference type="Gene3D" id="2.30.110.10">
    <property type="entry name" value="Electron Transport, Fmn-binding Protein, Chain A"/>
    <property type="match status" value="1"/>
</dbReference>
<dbReference type="EMBL" id="JACBZY010000001">
    <property type="protein sequence ID" value="NYG98126.1"/>
    <property type="molecule type" value="Genomic_DNA"/>
</dbReference>
<dbReference type="InterPro" id="IPR052019">
    <property type="entry name" value="F420H2_bilvrd_red/Heme_oxyg"/>
</dbReference>
<dbReference type="InterPro" id="IPR011576">
    <property type="entry name" value="Pyridox_Oxase_N"/>
</dbReference>
<comment type="caution">
    <text evidence="3">The sequence shown here is derived from an EMBL/GenBank/DDBJ whole genome shotgun (WGS) entry which is preliminary data.</text>
</comment>
<dbReference type="GO" id="GO:0005829">
    <property type="term" value="C:cytosol"/>
    <property type="evidence" value="ECO:0007669"/>
    <property type="project" value="TreeGrafter"/>
</dbReference>
<dbReference type="GO" id="GO:0016627">
    <property type="term" value="F:oxidoreductase activity, acting on the CH-CH group of donors"/>
    <property type="evidence" value="ECO:0007669"/>
    <property type="project" value="TreeGrafter"/>
</dbReference>
<dbReference type="RefSeq" id="WP_179565322.1">
    <property type="nucleotide sequence ID" value="NZ_JACBZY010000001.1"/>
</dbReference>
<accession>A0A852Y5B7</accession>
<dbReference type="Pfam" id="PF01243">
    <property type="entry name" value="PNPOx_N"/>
    <property type="match status" value="1"/>
</dbReference>
<sequence>MPALADVRLSAEAQTFLTDRHVATLSTFGRDGGIHVVPIGFTWDGELVRVITSGGGQKVLNVLRSGRASVCQFEGARWLTFSGHAEIVDDADAVRDAERRYAARYREPRPNPERVVLTLRPDVVMASSGLLEPVA</sequence>
<organism evidence="3 4">
    <name type="scientific">Schumannella luteola</name>
    <dbReference type="NCBI Taxonomy" id="472059"/>
    <lineage>
        <taxon>Bacteria</taxon>
        <taxon>Bacillati</taxon>
        <taxon>Actinomycetota</taxon>
        <taxon>Actinomycetes</taxon>
        <taxon>Micrococcales</taxon>
        <taxon>Microbacteriaceae</taxon>
        <taxon>Schumannella</taxon>
    </lineage>
</organism>
<feature type="domain" description="Pyridoxamine 5'-phosphate oxidase N-terminal" evidence="2">
    <location>
        <begin position="10"/>
        <end position="124"/>
    </location>
</feature>
<dbReference type="PANTHER" id="PTHR35176">
    <property type="entry name" value="HEME OXYGENASE HI_0854-RELATED"/>
    <property type="match status" value="1"/>
</dbReference>
<evidence type="ECO:0000259" key="2">
    <source>
        <dbReference type="Pfam" id="PF01243"/>
    </source>
</evidence>
<proteinExistence type="predicted"/>
<dbReference type="InterPro" id="IPR019920">
    <property type="entry name" value="F420-binding_dom_put"/>
</dbReference>
<dbReference type="GO" id="GO:0070967">
    <property type="term" value="F:coenzyme F420 binding"/>
    <property type="evidence" value="ECO:0007669"/>
    <property type="project" value="TreeGrafter"/>
</dbReference>
<evidence type="ECO:0000313" key="3">
    <source>
        <dbReference type="EMBL" id="NYG98126.1"/>
    </source>
</evidence>
<evidence type="ECO:0000313" key="4">
    <source>
        <dbReference type="Proteomes" id="UP000553888"/>
    </source>
</evidence>